<dbReference type="OrthoDB" id="416080at2759"/>
<keyword evidence="3" id="KW-1185">Reference proteome</keyword>
<name>A0A812NND1_9DINO</name>
<accession>A0A812NND1</accession>
<reference evidence="2" key="1">
    <citation type="submission" date="2021-02" db="EMBL/GenBank/DDBJ databases">
        <authorList>
            <person name="Dougan E. K."/>
            <person name="Rhodes N."/>
            <person name="Thang M."/>
            <person name="Chan C."/>
        </authorList>
    </citation>
    <scope>NUCLEOTIDE SEQUENCE</scope>
</reference>
<evidence type="ECO:0000313" key="3">
    <source>
        <dbReference type="Proteomes" id="UP000604046"/>
    </source>
</evidence>
<evidence type="ECO:0000313" key="2">
    <source>
        <dbReference type="EMBL" id="CAE7316027.1"/>
    </source>
</evidence>
<gene>
    <name evidence="2" type="primary">ubiB</name>
    <name evidence="2" type="ORF">SNAT2548_LOCUS16581</name>
</gene>
<feature type="region of interest" description="Disordered" evidence="1">
    <location>
        <begin position="1"/>
        <end position="45"/>
    </location>
</feature>
<proteinExistence type="predicted"/>
<protein>
    <submittedName>
        <fullName evidence="2">UbiB protein</fullName>
    </submittedName>
</protein>
<comment type="caution">
    <text evidence="2">The sequence shown here is derived from an EMBL/GenBank/DDBJ whole genome shotgun (WGS) entry which is preliminary data.</text>
</comment>
<organism evidence="2 3">
    <name type="scientific">Symbiodinium natans</name>
    <dbReference type="NCBI Taxonomy" id="878477"/>
    <lineage>
        <taxon>Eukaryota</taxon>
        <taxon>Sar</taxon>
        <taxon>Alveolata</taxon>
        <taxon>Dinophyceae</taxon>
        <taxon>Suessiales</taxon>
        <taxon>Symbiodiniaceae</taxon>
        <taxon>Symbiodinium</taxon>
    </lineage>
</organism>
<dbReference type="EMBL" id="CAJNDS010002084">
    <property type="protein sequence ID" value="CAE7316027.1"/>
    <property type="molecule type" value="Genomic_DNA"/>
</dbReference>
<evidence type="ECO:0000256" key="1">
    <source>
        <dbReference type="SAM" id="MobiDB-lite"/>
    </source>
</evidence>
<dbReference type="AlphaFoldDB" id="A0A812NND1"/>
<sequence length="217" mass="23810">MHPHEHRAEQLQADKPPTMDGAEEIQEEEAPQVASTMPEEQLSPEKAPLVRSFGLSGTKGWPASLSIHALTDLTCFSATAFARKAFNVNTAAWPGGHVPHAGRAVKLDKRQRDSLKELSEAALLGLLLPHLNTRVSKLNLPQGAADTVLLMEQHLASLPHEPEGHSMAAWKINQLNRFLRQMSFMRLIRLAPCSDQGAIKDVLARLQGSEATTQQQV</sequence>
<dbReference type="Proteomes" id="UP000604046">
    <property type="component" value="Unassembled WGS sequence"/>
</dbReference>
<feature type="compositionally biased region" description="Acidic residues" evidence="1">
    <location>
        <begin position="21"/>
        <end position="30"/>
    </location>
</feature>